<dbReference type="AlphaFoldDB" id="A0A1C6UF71"/>
<dbReference type="Proteomes" id="UP000199696">
    <property type="component" value="Unassembled WGS sequence"/>
</dbReference>
<feature type="compositionally biased region" description="Polar residues" evidence="1">
    <location>
        <begin position="19"/>
        <end position="44"/>
    </location>
</feature>
<organism evidence="2 3">
    <name type="scientific">Micromonospora eburnea</name>
    <dbReference type="NCBI Taxonomy" id="227316"/>
    <lineage>
        <taxon>Bacteria</taxon>
        <taxon>Bacillati</taxon>
        <taxon>Actinomycetota</taxon>
        <taxon>Actinomycetes</taxon>
        <taxon>Micromonosporales</taxon>
        <taxon>Micromonosporaceae</taxon>
        <taxon>Micromonospora</taxon>
    </lineage>
</organism>
<feature type="compositionally biased region" description="Polar residues" evidence="1">
    <location>
        <begin position="134"/>
        <end position="147"/>
    </location>
</feature>
<feature type="compositionally biased region" description="Low complexity" evidence="1">
    <location>
        <begin position="101"/>
        <end position="133"/>
    </location>
</feature>
<reference evidence="3" key="1">
    <citation type="submission" date="2016-06" db="EMBL/GenBank/DDBJ databases">
        <authorList>
            <person name="Varghese N."/>
            <person name="Submissions Spin"/>
        </authorList>
    </citation>
    <scope>NUCLEOTIDE SEQUENCE [LARGE SCALE GENOMIC DNA]</scope>
    <source>
        <strain evidence="3">DSM 44814</strain>
    </source>
</reference>
<feature type="region of interest" description="Disordered" evidence="1">
    <location>
        <begin position="165"/>
        <end position="193"/>
    </location>
</feature>
<sequence>METSASADQSRLCTPVAVATTNRPSGTARQPGSSSRGSEANTTDPGVRRSDSACPATLATTVSPSVSSRFNRDPGAAALTAATVAATAAAGSSPARSRCRTSAQSSAASVGASSVSRSRTGSSAASGTTASGQPRTTPLWLNSQRPSANGAAAVSCTGMPTVADRTAASTAPATVTAASSGRVVSLHSGCARR</sequence>
<proteinExistence type="predicted"/>
<evidence type="ECO:0000256" key="1">
    <source>
        <dbReference type="SAM" id="MobiDB-lite"/>
    </source>
</evidence>
<accession>A0A1C6UF71</accession>
<feature type="region of interest" description="Disordered" evidence="1">
    <location>
        <begin position="85"/>
        <end position="153"/>
    </location>
</feature>
<feature type="compositionally biased region" description="Polar residues" evidence="1">
    <location>
        <begin position="58"/>
        <end position="69"/>
    </location>
</feature>
<dbReference type="EMBL" id="FMHY01000002">
    <property type="protein sequence ID" value="SCL52509.1"/>
    <property type="molecule type" value="Genomic_DNA"/>
</dbReference>
<feature type="compositionally biased region" description="Low complexity" evidence="1">
    <location>
        <begin position="166"/>
        <end position="180"/>
    </location>
</feature>
<evidence type="ECO:0000313" key="2">
    <source>
        <dbReference type="EMBL" id="SCL52509.1"/>
    </source>
</evidence>
<evidence type="ECO:0000313" key="3">
    <source>
        <dbReference type="Proteomes" id="UP000199696"/>
    </source>
</evidence>
<name>A0A1C6UF71_9ACTN</name>
<gene>
    <name evidence="2" type="ORF">GA0070604_2573</name>
</gene>
<keyword evidence="3" id="KW-1185">Reference proteome</keyword>
<protein>
    <submittedName>
        <fullName evidence="2">Uncharacterized protein</fullName>
    </submittedName>
</protein>
<feature type="compositionally biased region" description="Polar residues" evidence="1">
    <location>
        <begin position="1"/>
        <end position="12"/>
    </location>
</feature>
<feature type="region of interest" description="Disordered" evidence="1">
    <location>
        <begin position="1"/>
        <end position="72"/>
    </location>
</feature>